<dbReference type="AlphaFoldDB" id="A0A3N0V8M0"/>
<keyword evidence="3" id="KW-1185">Reference proteome</keyword>
<accession>A0A3N0V8M0</accession>
<organism evidence="2 3">
    <name type="scientific">Stagnimonas aquatica</name>
    <dbReference type="NCBI Taxonomy" id="2689987"/>
    <lineage>
        <taxon>Bacteria</taxon>
        <taxon>Pseudomonadati</taxon>
        <taxon>Pseudomonadota</taxon>
        <taxon>Gammaproteobacteria</taxon>
        <taxon>Nevskiales</taxon>
        <taxon>Nevskiaceae</taxon>
        <taxon>Stagnimonas</taxon>
    </lineage>
</organism>
<evidence type="ECO:0000256" key="1">
    <source>
        <dbReference type="SAM" id="MobiDB-lite"/>
    </source>
</evidence>
<proteinExistence type="predicted"/>
<sequence length="145" mass="15800">MARTLSLFEAATGKGRLIRQGEIVQLVMDGAGAFVCSAQDFMTAQKWAQAKTASTNLITDRGRFIEKIEVLIARPNSFVATRGSQEPLTRLAKAMKMSGYDMGEWMLPPEVKEALKPKLPVFKSQEEKDAEKAAAAAAKPDTPQA</sequence>
<protein>
    <submittedName>
        <fullName evidence="2">Uncharacterized protein</fullName>
    </submittedName>
</protein>
<dbReference type="EMBL" id="RJVO01000005">
    <property type="protein sequence ID" value="ROH89069.1"/>
    <property type="molecule type" value="Genomic_DNA"/>
</dbReference>
<evidence type="ECO:0000313" key="3">
    <source>
        <dbReference type="Proteomes" id="UP000282106"/>
    </source>
</evidence>
<reference evidence="2 3" key="1">
    <citation type="submission" date="2018-10" db="EMBL/GenBank/DDBJ databases">
        <authorList>
            <person name="Chen W.-M."/>
        </authorList>
    </citation>
    <scope>NUCLEOTIDE SEQUENCE [LARGE SCALE GENOMIC DNA]</scope>
    <source>
        <strain evidence="2 3">THS-13</strain>
    </source>
</reference>
<dbReference type="Proteomes" id="UP000282106">
    <property type="component" value="Unassembled WGS sequence"/>
</dbReference>
<name>A0A3N0V8M0_9GAMM</name>
<evidence type="ECO:0000313" key="2">
    <source>
        <dbReference type="EMBL" id="ROH89069.1"/>
    </source>
</evidence>
<feature type="region of interest" description="Disordered" evidence="1">
    <location>
        <begin position="122"/>
        <end position="145"/>
    </location>
</feature>
<dbReference type="InParanoid" id="A0A3N0V8M0"/>
<comment type="caution">
    <text evidence="2">The sequence shown here is derived from an EMBL/GenBank/DDBJ whole genome shotgun (WGS) entry which is preliminary data.</text>
</comment>
<dbReference type="RefSeq" id="WP_123212091.1">
    <property type="nucleotide sequence ID" value="NZ_RJVO01000005.1"/>
</dbReference>
<gene>
    <name evidence="2" type="ORF">ED208_11695</name>
</gene>